<protein>
    <recommendedName>
        <fullName evidence="2 6">Orotate phosphoribosyltransferase</fullName>
        <shortName evidence="6">OPRT</shortName>
        <shortName evidence="6">OPRTase</shortName>
        <ecNumber evidence="2 6">2.4.2.10</ecNumber>
    </recommendedName>
</protein>
<comment type="cofactor">
    <cofactor evidence="6">
        <name>Mg(2+)</name>
        <dbReference type="ChEBI" id="CHEBI:18420"/>
    </cofactor>
</comment>
<organism evidence="7 8">
    <name type="scientific">Paenibacillus methanolicus</name>
    <dbReference type="NCBI Taxonomy" id="582686"/>
    <lineage>
        <taxon>Bacteria</taxon>
        <taxon>Bacillati</taxon>
        <taxon>Bacillota</taxon>
        <taxon>Bacilli</taxon>
        <taxon>Bacillales</taxon>
        <taxon>Paenibacillaceae</taxon>
        <taxon>Paenibacillus</taxon>
    </lineage>
</organism>
<dbReference type="InterPro" id="IPR023031">
    <property type="entry name" value="OPRT"/>
</dbReference>
<evidence type="ECO:0000256" key="5">
    <source>
        <dbReference type="ARBA" id="ARBA00022975"/>
    </source>
</evidence>
<reference evidence="7 8" key="1">
    <citation type="submission" date="2019-07" db="EMBL/GenBank/DDBJ databases">
        <title>Genomic Encyclopedia of Type Strains, Phase III (KMG-III): the genomes of soil and plant-associated and newly described type strains.</title>
        <authorList>
            <person name="Whitman W."/>
        </authorList>
    </citation>
    <scope>NUCLEOTIDE SEQUENCE [LARGE SCALE GENOMIC DNA]</scope>
    <source>
        <strain evidence="7 8">BL24</strain>
    </source>
</reference>
<dbReference type="GO" id="GO:0044205">
    <property type="term" value="P:'de novo' UMP biosynthetic process"/>
    <property type="evidence" value="ECO:0007669"/>
    <property type="project" value="UniProtKB-UniRule"/>
</dbReference>
<keyword evidence="4 6" id="KW-0808">Transferase</keyword>
<comment type="caution">
    <text evidence="6">Lacks conserved residue(s) required for the propagation of feature annotation.</text>
</comment>
<evidence type="ECO:0000313" key="7">
    <source>
        <dbReference type="EMBL" id="TYP70266.1"/>
    </source>
</evidence>
<gene>
    <name evidence="6" type="primary">pyrE</name>
    <name evidence="7" type="ORF">BCM02_112246</name>
</gene>
<dbReference type="CDD" id="cd06223">
    <property type="entry name" value="PRTases_typeI"/>
    <property type="match status" value="1"/>
</dbReference>
<dbReference type="GO" id="GO:0004588">
    <property type="term" value="F:orotate phosphoribosyltransferase activity"/>
    <property type="evidence" value="ECO:0007669"/>
    <property type="project" value="UniProtKB-UniRule"/>
</dbReference>
<dbReference type="PANTHER" id="PTHR19278">
    <property type="entry name" value="OROTATE PHOSPHORIBOSYLTRANSFERASE"/>
    <property type="match status" value="1"/>
</dbReference>
<dbReference type="GO" id="GO:0000287">
    <property type="term" value="F:magnesium ion binding"/>
    <property type="evidence" value="ECO:0007669"/>
    <property type="project" value="UniProtKB-UniRule"/>
</dbReference>
<comment type="similarity">
    <text evidence="6">Belongs to the purine/pyrimidine phosphoribosyltransferase family. PyrE subfamily.</text>
</comment>
<dbReference type="UniPathway" id="UPA00070">
    <property type="reaction ID" value="UER00119"/>
</dbReference>
<dbReference type="InterPro" id="IPR000836">
    <property type="entry name" value="PRTase_dom"/>
</dbReference>
<evidence type="ECO:0000256" key="3">
    <source>
        <dbReference type="ARBA" id="ARBA00022676"/>
    </source>
</evidence>
<dbReference type="PANTHER" id="PTHR19278:SF9">
    <property type="entry name" value="URIDINE 5'-MONOPHOSPHATE SYNTHASE"/>
    <property type="match status" value="1"/>
</dbReference>
<comment type="catalytic activity">
    <reaction evidence="6">
        <text>orotidine 5'-phosphate + diphosphate = orotate + 5-phospho-alpha-D-ribose 1-diphosphate</text>
        <dbReference type="Rhea" id="RHEA:10380"/>
        <dbReference type="ChEBI" id="CHEBI:30839"/>
        <dbReference type="ChEBI" id="CHEBI:33019"/>
        <dbReference type="ChEBI" id="CHEBI:57538"/>
        <dbReference type="ChEBI" id="CHEBI:58017"/>
        <dbReference type="EC" id="2.4.2.10"/>
    </reaction>
</comment>
<comment type="caution">
    <text evidence="7">The sequence shown here is derived from an EMBL/GenBank/DDBJ whole genome shotgun (WGS) entry which is preliminary data.</text>
</comment>
<dbReference type="SUPFAM" id="SSF53271">
    <property type="entry name" value="PRTase-like"/>
    <property type="match status" value="1"/>
</dbReference>
<dbReference type="HAMAP" id="MF_01208">
    <property type="entry name" value="PyrE"/>
    <property type="match status" value="1"/>
</dbReference>
<dbReference type="Gene3D" id="3.40.50.2020">
    <property type="match status" value="1"/>
</dbReference>
<comment type="function">
    <text evidence="6">Catalyzes the transfer of a ribosyl phosphate group from 5-phosphoribose 1-diphosphate to orotate, leading to the formation of orotidine monophosphate (OMP).</text>
</comment>
<feature type="binding site" evidence="6">
    <location>
        <position position="140"/>
    </location>
    <ligand>
        <name>orotate</name>
        <dbReference type="ChEBI" id="CHEBI:30839"/>
    </ligand>
</feature>
<keyword evidence="3 6" id="KW-0328">Glycosyltransferase</keyword>
<keyword evidence="5 6" id="KW-0665">Pyrimidine biosynthesis</keyword>
<dbReference type="EMBL" id="VNHS01000012">
    <property type="protein sequence ID" value="TYP70266.1"/>
    <property type="molecule type" value="Genomic_DNA"/>
</dbReference>
<dbReference type="EC" id="2.4.2.10" evidence="2 6"/>
<keyword evidence="8" id="KW-1185">Reference proteome</keyword>
<comment type="pathway">
    <text evidence="1 6">Pyrimidine metabolism; UMP biosynthesis via de novo pathway; UMP from orotate: step 1/2.</text>
</comment>
<comment type="subunit">
    <text evidence="6">Homodimer.</text>
</comment>
<evidence type="ECO:0000256" key="4">
    <source>
        <dbReference type="ARBA" id="ARBA00022679"/>
    </source>
</evidence>
<dbReference type="Proteomes" id="UP000323257">
    <property type="component" value="Unassembled WGS sequence"/>
</dbReference>
<accession>A0A5S5BVD0</accession>
<evidence type="ECO:0000256" key="6">
    <source>
        <dbReference type="HAMAP-Rule" id="MF_01208"/>
    </source>
</evidence>
<evidence type="ECO:0000313" key="8">
    <source>
        <dbReference type="Proteomes" id="UP000323257"/>
    </source>
</evidence>
<keyword evidence="6" id="KW-0460">Magnesium</keyword>
<evidence type="ECO:0000256" key="1">
    <source>
        <dbReference type="ARBA" id="ARBA00004889"/>
    </source>
</evidence>
<feature type="binding site" evidence="6">
    <location>
        <position position="110"/>
    </location>
    <ligand>
        <name>5-phospho-alpha-D-ribose 1-diphosphate</name>
        <dbReference type="ChEBI" id="CHEBI:58017"/>
        <note>ligand shared between dimeric partners</note>
    </ligand>
</feature>
<evidence type="ECO:0000256" key="2">
    <source>
        <dbReference type="ARBA" id="ARBA00011971"/>
    </source>
</evidence>
<sequence>MDAAGGKPHRPFISAKESIFLTMDKQMMAEEIYKLAHWNGEVRMRSGATSDNYVDPYRFESDPRLMGAIAWEMSTFVPVGTQVLAGLELGGIPLVTVLSLETRLPAVFVRLKAQQYGTGRVAEGAEISGKRVCVVKDIVSTGMQVLQSVNDLRAAGANVTDVVCVIEQDPEGRRNIEAAGLRFHALFTLEELTRIGLGGEEGKPNMEE</sequence>
<proteinExistence type="inferred from homology"/>
<name>A0A5S5BVD0_9BACL</name>
<dbReference type="InterPro" id="IPR029057">
    <property type="entry name" value="PRTase-like"/>
</dbReference>
<dbReference type="GO" id="GO:0019856">
    <property type="term" value="P:pyrimidine nucleobase biosynthetic process"/>
    <property type="evidence" value="ECO:0007669"/>
    <property type="project" value="TreeGrafter"/>
</dbReference>
<feature type="binding site" description="in other chain" evidence="6">
    <location>
        <begin position="136"/>
        <end position="144"/>
    </location>
    <ligand>
        <name>5-phospho-alpha-D-ribose 1-diphosphate</name>
        <dbReference type="ChEBI" id="CHEBI:58017"/>
        <note>ligand shared between dimeric partners</note>
    </ligand>
</feature>
<dbReference type="AlphaFoldDB" id="A0A5S5BVD0"/>
<feature type="binding site" description="in other chain" evidence="6">
    <location>
        <position position="45"/>
    </location>
    <ligand>
        <name>5-phospho-alpha-D-ribose 1-diphosphate</name>
        <dbReference type="ChEBI" id="CHEBI:58017"/>
        <note>ligand shared between dimeric partners</note>
    </ligand>
</feature>